<dbReference type="Proteomes" id="UP000191522">
    <property type="component" value="Unassembled WGS sequence"/>
</dbReference>
<dbReference type="STRING" id="69771.A0A1V6PEY9"/>
<dbReference type="Pfam" id="PF00996">
    <property type="entry name" value="GDI"/>
    <property type="match status" value="2"/>
</dbReference>
<dbReference type="GO" id="GO:0007264">
    <property type="term" value="P:small GTPase-mediated signal transduction"/>
    <property type="evidence" value="ECO:0007669"/>
    <property type="project" value="UniProtKB-UniRule"/>
</dbReference>
<dbReference type="GO" id="GO:0005092">
    <property type="term" value="F:GDP-dissociation inhibitor activity"/>
    <property type="evidence" value="ECO:0007669"/>
    <property type="project" value="UniProtKB-UniRule"/>
</dbReference>
<dbReference type="Gene3D" id="3.50.50.60">
    <property type="entry name" value="FAD/NAD(P)-binding domain"/>
    <property type="match status" value="1"/>
</dbReference>
<dbReference type="GO" id="GO:0005968">
    <property type="term" value="C:Rab-protein geranylgeranyltransferase complex"/>
    <property type="evidence" value="ECO:0007669"/>
    <property type="project" value="TreeGrafter"/>
</dbReference>
<evidence type="ECO:0000256" key="2">
    <source>
        <dbReference type="PIRNR" id="PIRNR037514"/>
    </source>
</evidence>
<dbReference type="OrthoDB" id="1923006at2759"/>
<dbReference type="AlphaFoldDB" id="A0A1V6PEY9"/>
<dbReference type="InterPro" id="IPR017230">
    <property type="entry name" value="Mrs6"/>
</dbReference>
<dbReference type="GO" id="GO:0005634">
    <property type="term" value="C:nucleus"/>
    <property type="evidence" value="ECO:0007669"/>
    <property type="project" value="TreeGrafter"/>
</dbReference>
<sequence>METLSETPWDVVIAGTGLAQSVLALALSRSGKKILHLDRNPYYGGSEAAFSLDEAQEWMNSVNQYPGQSPFEDVKISTYEHPQDLPQSTPSQDGSESSNLPAGTADISAKLAASRAYTLSLSPYFLYTRSQLISILISSKVYRQLEFMAVGSWWIYSPEHSNADGNELGATRVFHRVPGNREDIFADTHISMKSKRALMRFLRHISKPEEEGDFEADEDLSMPFGEYLSSKFSVPQDLHDPLLSLSLSQLSQQGTTANYAVPRIKRHLASIGAFGPGFGGVVAKYGSASEILQVACRASAVGGGVYALDTGIESLADGEAAAGAEYPVEARLSNGESVRSKFVFGSSWDLPAEEQPRPSTKVARSITIVSSSLASLFPITVEGAPLSASTVLMFPGDTLSSPQSPPVYLQVHSSDTGDCPREQSIIYGSVSLPGPEGHTLLERAIDRLLRAEGLQAIVLCSMRFNQLGRLSNDGTSSTLHAHSSHVYSFPPSSLGLAFEDETVDMVKEAWTRIVGDEVDHDDFMIFDDRDGASDE</sequence>
<dbReference type="GO" id="GO:0016192">
    <property type="term" value="P:vesicle-mediated transport"/>
    <property type="evidence" value="ECO:0007669"/>
    <property type="project" value="TreeGrafter"/>
</dbReference>
<keyword evidence="5" id="KW-1185">Reference proteome</keyword>
<dbReference type="InterPro" id="IPR036188">
    <property type="entry name" value="FAD/NAD-bd_sf"/>
</dbReference>
<dbReference type="OMA" id="HQYLEFQ"/>
<name>A0A1V6PEY9_PENDC</name>
<protein>
    <recommendedName>
        <fullName evidence="2">Rab proteins geranylgeranyltransferase</fullName>
    </recommendedName>
</protein>
<evidence type="ECO:0000256" key="3">
    <source>
        <dbReference type="SAM" id="MobiDB-lite"/>
    </source>
</evidence>
<comment type="similarity">
    <text evidence="1 2">Belongs to the Rab GDI family.</text>
</comment>
<dbReference type="GO" id="GO:0005829">
    <property type="term" value="C:cytosol"/>
    <property type="evidence" value="ECO:0007669"/>
    <property type="project" value="TreeGrafter"/>
</dbReference>
<dbReference type="SUPFAM" id="SSF51905">
    <property type="entry name" value="FAD/NAD(P)-binding domain"/>
    <property type="match status" value="1"/>
</dbReference>
<comment type="caution">
    <text evidence="4">The sequence shown here is derived from an EMBL/GenBank/DDBJ whole genome shotgun (WGS) entry which is preliminary data.</text>
</comment>
<dbReference type="PRINTS" id="PR00891">
    <property type="entry name" value="RABGDIREP"/>
</dbReference>
<proteinExistence type="inferred from homology"/>
<gene>
    <name evidence="4" type="ORF">PENDEC_c006G04963</name>
</gene>
<dbReference type="InterPro" id="IPR018203">
    <property type="entry name" value="GDP_dissociation_inhibitor"/>
</dbReference>
<accession>A0A1V6PEY9</accession>
<feature type="compositionally biased region" description="Polar residues" evidence="3">
    <location>
        <begin position="85"/>
        <end position="101"/>
    </location>
</feature>
<dbReference type="PANTHER" id="PTHR11787">
    <property type="entry name" value="RAB GDP-DISSOCIATION INHIBITOR"/>
    <property type="match status" value="1"/>
</dbReference>
<dbReference type="PIRSF" id="PIRSF037514">
    <property type="entry name" value="Rab_ger_ger_transf_A_fun"/>
    <property type="match status" value="1"/>
</dbReference>
<dbReference type="EMBL" id="MDYL01000006">
    <property type="protein sequence ID" value="OQD75601.1"/>
    <property type="molecule type" value="Genomic_DNA"/>
</dbReference>
<dbReference type="Gene3D" id="3.30.519.10">
    <property type="entry name" value="Guanine Nucleotide Dissociation Inhibitor, domain 2"/>
    <property type="match status" value="1"/>
</dbReference>
<reference evidence="5" key="1">
    <citation type="journal article" date="2017" name="Nat. Microbiol.">
        <title>Global analysis of biosynthetic gene clusters reveals vast potential of secondary metabolite production in Penicillium species.</title>
        <authorList>
            <person name="Nielsen J.C."/>
            <person name="Grijseels S."/>
            <person name="Prigent S."/>
            <person name="Ji B."/>
            <person name="Dainat J."/>
            <person name="Nielsen K.F."/>
            <person name="Frisvad J.C."/>
            <person name="Workman M."/>
            <person name="Nielsen J."/>
        </authorList>
    </citation>
    <scope>NUCLEOTIDE SEQUENCE [LARGE SCALE GENOMIC DNA]</scope>
    <source>
        <strain evidence="5">IBT 11843</strain>
    </source>
</reference>
<dbReference type="PANTHER" id="PTHR11787:SF4">
    <property type="entry name" value="CHM, RAB ESCORT PROTEIN 1"/>
    <property type="match status" value="1"/>
</dbReference>
<evidence type="ECO:0000313" key="4">
    <source>
        <dbReference type="EMBL" id="OQD75601.1"/>
    </source>
</evidence>
<evidence type="ECO:0000256" key="1">
    <source>
        <dbReference type="ARBA" id="ARBA00005593"/>
    </source>
</evidence>
<dbReference type="Gene3D" id="1.10.405.10">
    <property type="entry name" value="Guanine Nucleotide Dissociation Inhibitor, domain 1"/>
    <property type="match status" value="1"/>
</dbReference>
<evidence type="ECO:0000313" key="5">
    <source>
        <dbReference type="Proteomes" id="UP000191522"/>
    </source>
</evidence>
<feature type="region of interest" description="Disordered" evidence="3">
    <location>
        <begin position="81"/>
        <end position="101"/>
    </location>
</feature>
<organism evidence="4 5">
    <name type="scientific">Penicillium decumbens</name>
    <dbReference type="NCBI Taxonomy" id="69771"/>
    <lineage>
        <taxon>Eukaryota</taxon>
        <taxon>Fungi</taxon>
        <taxon>Dikarya</taxon>
        <taxon>Ascomycota</taxon>
        <taxon>Pezizomycotina</taxon>
        <taxon>Eurotiomycetes</taxon>
        <taxon>Eurotiomycetidae</taxon>
        <taxon>Eurotiales</taxon>
        <taxon>Aspergillaceae</taxon>
        <taxon>Penicillium</taxon>
    </lineage>
</organism>